<dbReference type="Pfam" id="PF13229">
    <property type="entry name" value="Beta_helix"/>
    <property type="match status" value="1"/>
</dbReference>
<dbReference type="InterPro" id="IPR006626">
    <property type="entry name" value="PbH1"/>
</dbReference>
<gene>
    <name evidence="3" type="ORF">F4V43_17565</name>
</gene>
<feature type="chain" id="PRO_5039412668" evidence="1">
    <location>
        <begin position="24"/>
        <end position="712"/>
    </location>
</feature>
<comment type="caution">
    <text evidence="3">The sequence shown here is derived from an EMBL/GenBank/DDBJ whole genome shotgun (WGS) entry which is preliminary data.</text>
</comment>
<dbReference type="Proteomes" id="UP000367750">
    <property type="component" value="Unassembled WGS sequence"/>
</dbReference>
<evidence type="ECO:0000313" key="3">
    <source>
        <dbReference type="EMBL" id="KAA8997569.1"/>
    </source>
</evidence>
<keyword evidence="4" id="KW-1185">Reference proteome</keyword>
<dbReference type="InterPro" id="IPR039448">
    <property type="entry name" value="Beta_helix"/>
</dbReference>
<evidence type="ECO:0000256" key="1">
    <source>
        <dbReference type="SAM" id="SignalP"/>
    </source>
</evidence>
<feature type="domain" description="Right handed beta helix" evidence="2">
    <location>
        <begin position="310"/>
        <end position="442"/>
    </location>
</feature>
<feature type="signal peptide" evidence="1">
    <location>
        <begin position="1"/>
        <end position="23"/>
    </location>
</feature>
<dbReference type="RefSeq" id="WP_150459568.1">
    <property type="nucleotide sequence ID" value="NZ_VYKK01000029.1"/>
</dbReference>
<dbReference type="InterPro" id="IPR011050">
    <property type="entry name" value="Pectin_lyase_fold/virulence"/>
</dbReference>
<dbReference type="Gene3D" id="2.160.20.10">
    <property type="entry name" value="Single-stranded right-handed beta-helix, Pectin lyase-like"/>
    <property type="match status" value="2"/>
</dbReference>
<keyword evidence="1" id="KW-0732">Signal</keyword>
<reference evidence="3 4" key="1">
    <citation type="submission" date="2019-09" db="EMBL/GenBank/DDBJ databases">
        <title>Bacillus ochoae sp. nov., Paenibacillus whitsoniae sp. nov., Paenibacillus spiritus sp. nov. Isolated from the Mars Exploration Rover during spacecraft assembly.</title>
        <authorList>
            <person name="Seuylemezian A."/>
            <person name="Vaishampayan P."/>
        </authorList>
    </citation>
    <scope>NUCLEOTIDE SEQUENCE [LARGE SCALE GENOMIC DNA]</scope>
    <source>
        <strain evidence="3 4">MER_111</strain>
    </source>
</reference>
<organism evidence="3 4">
    <name type="scientific">Paenibacillus spiritus</name>
    <dbReference type="NCBI Taxonomy" id="2496557"/>
    <lineage>
        <taxon>Bacteria</taxon>
        <taxon>Bacillati</taxon>
        <taxon>Bacillota</taxon>
        <taxon>Bacilli</taxon>
        <taxon>Bacillales</taxon>
        <taxon>Paenibacillaceae</taxon>
        <taxon>Paenibacillus</taxon>
    </lineage>
</organism>
<evidence type="ECO:0000313" key="4">
    <source>
        <dbReference type="Proteomes" id="UP000367750"/>
    </source>
</evidence>
<protein>
    <submittedName>
        <fullName evidence="3">Right-handed parallel beta-helix repeat-containing protein</fullName>
    </submittedName>
</protein>
<dbReference type="SMART" id="SM00710">
    <property type="entry name" value="PbH1"/>
    <property type="match status" value="8"/>
</dbReference>
<name>A0A5J5FX70_9BACL</name>
<sequence>MKGLLSKFMVSAAILLAAQTVYPGLSGPLAKADSSPAGGLYAADLAKWSIYNNGSHAPETTKGINEALAWAHGQGYKGLALPSGTYLIDKDSRINMVSDMTFQLPADAVLQKETNGRERYELMYLGYGVQNVTLQGGVYKGDRDTHDYTKKDNPYTAGTHESGFGIALEGASNVVIDGVKTVNFTGDGIIVGGVGQLIKDVYPDGFVSGGLDAQGRPVKNAAKIRTRDPIPLTNDMLKQERKFEISNTVNLPGWFEANFYNKEGKWLKKVTAKIRDSVAIPDGAVSVHLVFTQASAPKGYLELWSRVVSENVVIQNSESANNRRQGVTVGGADRVRITNSVFHDMKGTAPQSGIDVEGGYGENGYLNTNILIDNNEFYNNASYDVILYDGRQATVSGNHFASKGVIGLAVAPPFQTAAVQGNHFDGTRILAYHDAVFTDNRLNDSYTYFEGPNIAIDGMEVVNGQLSVSAKTAFGVSVKNVDIRITDKKDGGLFVNGQPIQVTNATITGEPKLRSFGGSAAAGSVFTNLKVLGYSGVYGLSLPPGKYVDSRFEAAEGGSFGTLSAALPGAYTFERTTFVTNSLSGGYLYADNKDLALSVSDSTFEVRGSSPAVSVQSAKSVRLEGNAVNAAGLVNKNTELFKINDYFKRTEPCDVFNVVISGNTLTGNLAAVGISTQYAGVNAPPYRVENNVLVKLTKALKTNDIAGGNVLR</sequence>
<dbReference type="SUPFAM" id="SSF51126">
    <property type="entry name" value="Pectin lyase-like"/>
    <property type="match status" value="2"/>
</dbReference>
<dbReference type="OrthoDB" id="2488735at2"/>
<evidence type="ECO:0000259" key="2">
    <source>
        <dbReference type="Pfam" id="PF13229"/>
    </source>
</evidence>
<dbReference type="EMBL" id="VYKK01000029">
    <property type="protein sequence ID" value="KAA8997569.1"/>
    <property type="molecule type" value="Genomic_DNA"/>
</dbReference>
<dbReference type="AlphaFoldDB" id="A0A5J5FX70"/>
<proteinExistence type="predicted"/>
<accession>A0A5J5FX70</accession>
<dbReference type="InterPro" id="IPR012334">
    <property type="entry name" value="Pectin_lyas_fold"/>
</dbReference>